<proteinExistence type="predicted"/>
<accession>A0A4V1C6K2</accession>
<evidence type="ECO:0000313" key="1">
    <source>
        <dbReference type="EMBL" id="QBZ60178.1"/>
    </source>
</evidence>
<protein>
    <submittedName>
        <fullName evidence="1">Uncharacterized protein</fullName>
    </submittedName>
</protein>
<name>A0A4V1C6K2_PYROR</name>
<evidence type="ECO:0000313" key="2">
    <source>
        <dbReference type="Proteomes" id="UP000294847"/>
    </source>
</evidence>
<reference evidence="1 2" key="1">
    <citation type="journal article" date="2019" name="Mol. Biol. Evol.">
        <title>Blast fungal genomes show frequent chromosomal changes, gene gains and losses, and effector gene turnover.</title>
        <authorList>
            <person name="Gomez Luciano L.B."/>
            <person name="Jason Tsai I."/>
            <person name="Chuma I."/>
            <person name="Tosa Y."/>
            <person name="Chen Y.H."/>
            <person name="Li J.Y."/>
            <person name="Li M.Y."/>
            <person name="Jade Lu M.Y."/>
            <person name="Nakayashiki H."/>
            <person name="Li W.H."/>
        </authorList>
    </citation>
    <scope>NUCLEOTIDE SEQUENCE [LARGE SCALE GENOMIC DNA]</scope>
    <source>
        <strain evidence="1">MZ5-1-6</strain>
    </source>
</reference>
<dbReference type="AlphaFoldDB" id="A0A4V1C6K2"/>
<dbReference type="Proteomes" id="UP000294847">
    <property type="component" value="Chromosome 4"/>
</dbReference>
<organism evidence="1 2">
    <name type="scientific">Pyricularia oryzae</name>
    <name type="common">Rice blast fungus</name>
    <name type="synonym">Magnaporthe oryzae</name>
    <dbReference type="NCBI Taxonomy" id="318829"/>
    <lineage>
        <taxon>Eukaryota</taxon>
        <taxon>Fungi</taxon>
        <taxon>Dikarya</taxon>
        <taxon>Ascomycota</taxon>
        <taxon>Pezizomycotina</taxon>
        <taxon>Sordariomycetes</taxon>
        <taxon>Sordariomycetidae</taxon>
        <taxon>Magnaporthales</taxon>
        <taxon>Pyriculariaceae</taxon>
        <taxon>Pyricularia</taxon>
    </lineage>
</organism>
<dbReference type="EMBL" id="CP034207">
    <property type="protein sequence ID" value="QBZ60178.1"/>
    <property type="molecule type" value="Genomic_DNA"/>
</dbReference>
<gene>
    <name evidence="1" type="ORF">PoMZ_07116</name>
</gene>
<sequence length="77" mass="8424">MTAQSEKDHQYFASPGEAVALQSPAGPIHSHYCYSPQEQEESLRVVIQAQVQVPDQTVEAVEVQASVPEAEVVEFVV</sequence>